<gene>
    <name evidence="3" type="ORF">HMPREF6123_1246</name>
</gene>
<dbReference type="PANTHER" id="PTHR43151">
    <property type="entry name" value="FEOA FAMILY PROTEIN"/>
    <property type="match status" value="1"/>
</dbReference>
<dbReference type="Pfam" id="PF04023">
    <property type="entry name" value="FeoA"/>
    <property type="match status" value="1"/>
</dbReference>
<name>C2KXM7_9FIRM</name>
<evidence type="ECO:0000256" key="1">
    <source>
        <dbReference type="ARBA" id="ARBA00023004"/>
    </source>
</evidence>
<dbReference type="eggNOG" id="COG1918">
    <property type="taxonomic scope" value="Bacteria"/>
</dbReference>
<dbReference type="EMBL" id="ACKX01000123">
    <property type="protein sequence ID" value="EEJ51485.1"/>
    <property type="molecule type" value="Genomic_DNA"/>
</dbReference>
<dbReference type="Gene3D" id="2.30.30.90">
    <property type="match status" value="1"/>
</dbReference>
<dbReference type="PANTHER" id="PTHR43151:SF1">
    <property type="entry name" value="SSR2333 PROTEIN"/>
    <property type="match status" value="1"/>
</dbReference>
<dbReference type="InterPro" id="IPR038157">
    <property type="entry name" value="FeoA_core_dom"/>
</dbReference>
<dbReference type="InterPro" id="IPR008988">
    <property type="entry name" value="Transcriptional_repressor_C"/>
</dbReference>
<dbReference type="Proteomes" id="UP000004121">
    <property type="component" value="Unassembled WGS sequence"/>
</dbReference>
<evidence type="ECO:0000313" key="3">
    <source>
        <dbReference type="EMBL" id="EEJ51485.1"/>
    </source>
</evidence>
<evidence type="ECO:0000313" key="4">
    <source>
        <dbReference type="Proteomes" id="UP000004121"/>
    </source>
</evidence>
<dbReference type="InterPro" id="IPR007167">
    <property type="entry name" value="Fe-transptr_FeoA-like"/>
</dbReference>
<reference evidence="3 4" key="1">
    <citation type="submission" date="2009-04" db="EMBL/GenBank/DDBJ databases">
        <authorList>
            <person name="Qin X."/>
            <person name="Bachman B."/>
            <person name="Battles P."/>
            <person name="Bell A."/>
            <person name="Bess C."/>
            <person name="Bickham C."/>
            <person name="Chaboub L."/>
            <person name="Chen D."/>
            <person name="Coyle M."/>
            <person name="Deiros D.R."/>
            <person name="Dinh H."/>
            <person name="Forbes L."/>
            <person name="Fowler G."/>
            <person name="Francisco L."/>
            <person name="Fu Q."/>
            <person name="Gubbala S."/>
            <person name="Hale W."/>
            <person name="Han Y."/>
            <person name="Hemphill L."/>
            <person name="Highlander S.K."/>
            <person name="Hirani K."/>
            <person name="Hogues M."/>
            <person name="Jackson L."/>
            <person name="Jakkamsetti A."/>
            <person name="Javaid M."/>
            <person name="Jiang H."/>
            <person name="Korchina V."/>
            <person name="Kovar C."/>
            <person name="Lara F."/>
            <person name="Lee S."/>
            <person name="Mata R."/>
            <person name="Mathew T."/>
            <person name="Moen C."/>
            <person name="Morales K."/>
            <person name="Munidasa M."/>
            <person name="Nazareth L."/>
            <person name="Ngo R."/>
            <person name="Nguyen L."/>
            <person name="Okwuonu G."/>
            <person name="Ongeri F."/>
            <person name="Patil S."/>
            <person name="Petrosino J."/>
            <person name="Pham C."/>
            <person name="Pham P."/>
            <person name="Pu L.-L."/>
            <person name="Puazo M."/>
            <person name="Raj R."/>
            <person name="Reid J."/>
            <person name="Rouhana J."/>
            <person name="Saada N."/>
            <person name="Shang Y."/>
            <person name="Simmons D."/>
            <person name="Thornton R."/>
            <person name="Warren J."/>
            <person name="Weissenberger G."/>
            <person name="Zhang J."/>
            <person name="Zhang L."/>
            <person name="Zhou C."/>
            <person name="Zhu D."/>
            <person name="Muzny D."/>
            <person name="Worley K."/>
            <person name="Gibbs R."/>
        </authorList>
    </citation>
    <scope>NUCLEOTIDE SEQUENCE [LARGE SCALE GENOMIC DNA]</scope>
    <source>
        <strain evidence="3 4">F0268</strain>
    </source>
</reference>
<dbReference type="SUPFAM" id="SSF50037">
    <property type="entry name" value="C-terminal domain of transcriptional repressors"/>
    <property type="match status" value="1"/>
</dbReference>
<dbReference type="GO" id="GO:0046914">
    <property type="term" value="F:transition metal ion binding"/>
    <property type="evidence" value="ECO:0007669"/>
    <property type="project" value="InterPro"/>
</dbReference>
<dbReference type="AlphaFoldDB" id="C2KXM7"/>
<dbReference type="SMART" id="SM00899">
    <property type="entry name" value="FeoA"/>
    <property type="match status" value="1"/>
</dbReference>
<comment type="caution">
    <text evidence="3">The sequence shown here is derived from an EMBL/GenBank/DDBJ whole genome shotgun (WGS) entry which is preliminary data.</text>
</comment>
<evidence type="ECO:0000259" key="2">
    <source>
        <dbReference type="SMART" id="SM00899"/>
    </source>
</evidence>
<dbReference type="STRING" id="585501.HMPREF6123_1246"/>
<keyword evidence="4" id="KW-1185">Reference proteome</keyword>
<protein>
    <submittedName>
        <fullName evidence="3">FeoA domain protein</fullName>
    </submittedName>
</protein>
<accession>C2KXM7</accession>
<dbReference type="InterPro" id="IPR053184">
    <property type="entry name" value="FeoA-like"/>
</dbReference>
<dbReference type="InParanoid" id="C2KXM7"/>
<proteinExistence type="predicted"/>
<sequence length="100" mass="10810">MLYRLAVLGFFKNNWNLETKKEKVFTAEGGTMPLTLAGTGVPQIIQKISGSAEVRQHLSDLGFVVGGEVTVISTSMGNVIVKVKDARVAISKEMANKIMV</sequence>
<feature type="domain" description="Ferrous iron transporter FeoA-like" evidence="2">
    <location>
        <begin position="32"/>
        <end position="100"/>
    </location>
</feature>
<dbReference type="HOGENOM" id="CLU_150646_6_0_9"/>
<organism evidence="3 4">
    <name type="scientific">Oribacterium sinus F0268</name>
    <dbReference type="NCBI Taxonomy" id="585501"/>
    <lineage>
        <taxon>Bacteria</taxon>
        <taxon>Bacillati</taxon>
        <taxon>Bacillota</taxon>
        <taxon>Clostridia</taxon>
        <taxon>Lachnospirales</taxon>
        <taxon>Lachnospiraceae</taxon>
        <taxon>Oribacterium</taxon>
    </lineage>
</organism>
<keyword evidence="1" id="KW-0408">Iron</keyword>